<dbReference type="Gene3D" id="3.80.10.10">
    <property type="entry name" value="Ribonuclease Inhibitor"/>
    <property type="match status" value="1"/>
</dbReference>
<name>A0AA49A775_9BURK</name>
<evidence type="ECO:0008006" key="3">
    <source>
        <dbReference type="Google" id="ProtNLM"/>
    </source>
</evidence>
<reference evidence="1 2" key="1">
    <citation type="submission" date="2020-11" db="EMBL/GenBank/DDBJ databases">
        <authorList>
            <person name="Sun Q."/>
        </authorList>
    </citation>
    <scope>NUCLEOTIDE SEQUENCE [LARGE SCALE GENOMIC DNA]</scope>
    <source>
        <strain evidence="1 2">P8398</strain>
    </source>
</reference>
<sequence length="278" mass="30537">MDSRTTEANCVNIMGSCRSADLRRFAESGPVEKLSLTKMPLLTERIARGFRSFQSVDQLWLWCDITRTAMRHAVSIPGLRVFDVLDIVKPGRLEGFSAASTLEEFRANCSLSADDIMEVCRCPSLRELGAQGAELSAQIISALLQLSRLASLDVEASCFDDAMAAQLSASTSITSLSIGATAISRVGLAHLCKMKQLRQLDLWATSIAESDLVLLAELPELEYVSVGGYEHLPSMQAATLLPHLYAIPSLKQLWLDGVDLTPSQRNELAARYRYLRIT</sequence>
<proteinExistence type="predicted"/>
<dbReference type="InterPro" id="IPR032675">
    <property type="entry name" value="LRR_dom_sf"/>
</dbReference>
<keyword evidence="2" id="KW-1185">Reference proteome</keyword>
<dbReference type="SUPFAM" id="SSF52047">
    <property type="entry name" value="RNI-like"/>
    <property type="match status" value="1"/>
</dbReference>
<dbReference type="RefSeq" id="WP_206088100.1">
    <property type="nucleotide sequence ID" value="NZ_CP065053.1"/>
</dbReference>
<accession>A0AA49A775</accession>
<evidence type="ECO:0000313" key="2">
    <source>
        <dbReference type="Proteomes" id="UP000662888"/>
    </source>
</evidence>
<evidence type="ECO:0000313" key="1">
    <source>
        <dbReference type="EMBL" id="QPI48482.1"/>
    </source>
</evidence>
<protein>
    <recommendedName>
        <fullName evidence="3">Leucine Rich repeats (2 copies)</fullName>
    </recommendedName>
</protein>
<dbReference type="Proteomes" id="UP000662888">
    <property type="component" value="Chromosome"/>
</dbReference>
<organism evidence="1 2">
    <name type="scientific">Massilia antarctica</name>
    <dbReference type="NCBI Taxonomy" id="2765360"/>
    <lineage>
        <taxon>Bacteria</taxon>
        <taxon>Pseudomonadati</taxon>
        <taxon>Pseudomonadota</taxon>
        <taxon>Betaproteobacteria</taxon>
        <taxon>Burkholderiales</taxon>
        <taxon>Oxalobacteraceae</taxon>
        <taxon>Telluria group</taxon>
        <taxon>Massilia</taxon>
    </lineage>
</organism>
<dbReference type="EMBL" id="CP065053">
    <property type="protein sequence ID" value="QPI48482.1"/>
    <property type="molecule type" value="Genomic_DNA"/>
</dbReference>
<gene>
    <name evidence="1" type="ORF">IV454_23555</name>
</gene>